<dbReference type="Proteomes" id="UP000267096">
    <property type="component" value="Unassembled WGS sequence"/>
</dbReference>
<evidence type="ECO:0000256" key="1">
    <source>
        <dbReference type="SAM" id="Phobius"/>
    </source>
</evidence>
<organism evidence="5">
    <name type="scientific">Anisakis simplex</name>
    <name type="common">Herring worm</name>
    <dbReference type="NCBI Taxonomy" id="6269"/>
    <lineage>
        <taxon>Eukaryota</taxon>
        <taxon>Metazoa</taxon>
        <taxon>Ecdysozoa</taxon>
        <taxon>Nematoda</taxon>
        <taxon>Chromadorea</taxon>
        <taxon>Rhabditida</taxon>
        <taxon>Spirurina</taxon>
        <taxon>Ascaridomorpha</taxon>
        <taxon>Ascaridoidea</taxon>
        <taxon>Anisakidae</taxon>
        <taxon>Anisakis</taxon>
        <taxon>Anisakis simplex complex</taxon>
    </lineage>
</organism>
<sequence length="325" mass="36802">MTSKLKGSRLEAEVDRCRSECNWKRLGEIIPSIRAKNSGMDNLGDLIEAEYILETFIDEHTGYLEPKKENAESLQKCESLLKSAVETAQREKNSTLREARLLLAKLHYYCAKYDEVLNDVDSFCREQGNDPYATLRALRLVAEAYAVKGFSIEAILKRGSTAQQPTSQQQQQRSRMNALYCFEKSAELTISYVNELEKSLASTTRASSGTILSSQQSNGVNTGRSFDKMGDLLESSLERVPLLRLRRNVCDCPWGVEGIEWYRHIMTSLGDKLVGEKLQQRFAFICNSGQIFQLSTWISFVMRYCESVFISVSVLVLAINLIVIE</sequence>
<protein>
    <submittedName>
        <fullName evidence="5">Tetratricopeptide repeat protein, tpr, putative (inferred by orthology to a S. mansoni protein)</fullName>
    </submittedName>
</protein>
<reference evidence="5" key="1">
    <citation type="submission" date="2017-02" db="UniProtKB">
        <authorList>
            <consortium name="WormBaseParasite"/>
        </authorList>
    </citation>
    <scope>IDENTIFICATION</scope>
</reference>
<dbReference type="WBParaSite" id="ASIM_0000088701-mRNA-1">
    <property type="protein sequence ID" value="ASIM_0000088701-mRNA-1"/>
    <property type="gene ID" value="ASIM_0000088701"/>
</dbReference>
<feature type="transmembrane region" description="Helical" evidence="1">
    <location>
        <begin position="308"/>
        <end position="324"/>
    </location>
</feature>
<dbReference type="EMBL" id="UYRR01000641">
    <property type="protein sequence ID" value="VDK18086.1"/>
    <property type="molecule type" value="Genomic_DNA"/>
</dbReference>
<dbReference type="PANTHER" id="PTHR23083">
    <property type="entry name" value="TETRATRICOPEPTIDE REPEAT PROTEIN, TPR"/>
    <property type="match status" value="1"/>
</dbReference>
<gene>
    <name evidence="3" type="ORF">ASIM_LOCUS784</name>
</gene>
<dbReference type="OrthoDB" id="29013at2759"/>
<accession>A0A0M3J051</accession>
<reference evidence="3 4" key="2">
    <citation type="submission" date="2018-11" db="EMBL/GenBank/DDBJ databases">
        <authorList>
            <consortium name="Pathogen Informatics"/>
        </authorList>
    </citation>
    <scope>NUCLEOTIDE SEQUENCE [LARGE SCALE GENOMIC DNA]</scope>
</reference>
<dbReference type="InterPro" id="IPR045819">
    <property type="entry name" value="TTC7_N"/>
</dbReference>
<dbReference type="Pfam" id="PF19440">
    <property type="entry name" value="TTC7_N"/>
    <property type="match status" value="1"/>
</dbReference>
<keyword evidence="1" id="KW-0812">Transmembrane</keyword>
<dbReference type="AlphaFoldDB" id="A0A0M3J051"/>
<dbReference type="PANTHER" id="PTHR23083:SF464">
    <property type="entry name" value="TETRATRICOPEPTIDE REPEAT DOMAIN 7, ISOFORM A"/>
    <property type="match status" value="1"/>
</dbReference>
<keyword evidence="1" id="KW-0472">Membrane</keyword>
<evidence type="ECO:0000313" key="5">
    <source>
        <dbReference type="WBParaSite" id="ASIM_0000088701-mRNA-1"/>
    </source>
</evidence>
<evidence type="ECO:0000259" key="2">
    <source>
        <dbReference type="Pfam" id="PF19440"/>
    </source>
</evidence>
<feature type="domain" description="Tetratricopeptide repeat protein 7 N-terminal" evidence="2">
    <location>
        <begin position="3"/>
        <end position="247"/>
    </location>
</feature>
<dbReference type="GO" id="GO:0072659">
    <property type="term" value="P:protein localization to plasma membrane"/>
    <property type="evidence" value="ECO:0007669"/>
    <property type="project" value="TreeGrafter"/>
</dbReference>
<dbReference type="GO" id="GO:0005886">
    <property type="term" value="C:plasma membrane"/>
    <property type="evidence" value="ECO:0007669"/>
    <property type="project" value="TreeGrafter"/>
</dbReference>
<keyword evidence="4" id="KW-1185">Reference proteome</keyword>
<dbReference type="InterPro" id="IPR051722">
    <property type="entry name" value="Endocytosis_PI4K-reg_protein"/>
</dbReference>
<evidence type="ECO:0000313" key="3">
    <source>
        <dbReference type="EMBL" id="VDK18086.1"/>
    </source>
</evidence>
<evidence type="ECO:0000313" key="4">
    <source>
        <dbReference type="Proteomes" id="UP000267096"/>
    </source>
</evidence>
<name>A0A0M3J051_ANISI</name>
<keyword evidence="1" id="KW-1133">Transmembrane helix</keyword>
<proteinExistence type="predicted"/>
<dbReference type="GO" id="GO:0046854">
    <property type="term" value="P:phosphatidylinositol phosphate biosynthetic process"/>
    <property type="evidence" value="ECO:0007669"/>
    <property type="project" value="TreeGrafter"/>
</dbReference>